<evidence type="ECO:0000313" key="3">
    <source>
        <dbReference type="Proteomes" id="UP001165383"/>
    </source>
</evidence>
<dbReference type="InterPro" id="IPR029058">
    <property type="entry name" value="AB_hydrolase_fold"/>
</dbReference>
<comment type="caution">
    <text evidence="2">The sequence shown here is derived from an EMBL/GenBank/DDBJ whole genome shotgun (WGS) entry which is preliminary data.</text>
</comment>
<keyword evidence="3" id="KW-1185">Reference proteome</keyword>
<name>A0ABT0S9R8_9SPHN</name>
<reference evidence="2" key="1">
    <citation type="submission" date="2022-05" db="EMBL/GenBank/DDBJ databases">
        <authorList>
            <person name="Jo J.-H."/>
            <person name="Im W.-T."/>
        </authorList>
    </citation>
    <scope>NUCLEOTIDE SEQUENCE</scope>
    <source>
        <strain evidence="2">RB56-2</strain>
    </source>
</reference>
<dbReference type="Pfam" id="PF12697">
    <property type="entry name" value="Abhydrolase_6"/>
    <property type="match status" value="1"/>
</dbReference>
<accession>A0ABT0S9R8</accession>
<dbReference type="InterPro" id="IPR050228">
    <property type="entry name" value="Carboxylesterase_BioH"/>
</dbReference>
<protein>
    <submittedName>
        <fullName evidence="2">Alpha/beta hydrolase</fullName>
    </submittedName>
</protein>
<dbReference type="PANTHER" id="PTHR43194">
    <property type="entry name" value="HYDROLASE ALPHA/BETA FOLD FAMILY"/>
    <property type="match status" value="1"/>
</dbReference>
<proteinExistence type="predicted"/>
<dbReference type="InterPro" id="IPR000073">
    <property type="entry name" value="AB_hydrolase_1"/>
</dbReference>
<evidence type="ECO:0000259" key="1">
    <source>
        <dbReference type="Pfam" id="PF12697"/>
    </source>
</evidence>
<dbReference type="EMBL" id="JAMGBB010000001">
    <property type="protein sequence ID" value="MCL6740887.1"/>
    <property type="molecule type" value="Genomic_DNA"/>
</dbReference>
<gene>
    <name evidence="2" type="ORF">LZ518_07055</name>
</gene>
<dbReference type="Gene3D" id="3.40.50.1820">
    <property type="entry name" value="alpha/beta hydrolase"/>
    <property type="match status" value="1"/>
</dbReference>
<feature type="domain" description="AB hydrolase-1" evidence="1">
    <location>
        <begin position="31"/>
        <end position="273"/>
    </location>
</feature>
<dbReference type="GO" id="GO:0016787">
    <property type="term" value="F:hydrolase activity"/>
    <property type="evidence" value="ECO:0007669"/>
    <property type="project" value="UniProtKB-KW"/>
</dbReference>
<dbReference type="Proteomes" id="UP001165383">
    <property type="component" value="Unassembled WGS sequence"/>
</dbReference>
<sequence length="292" mass="32826">MPSWTDRYWNSAEGLRLHYRDYAGPRDKPPIFCIPGLTRNARDFEPVADRYAGAWRVIAVDLRGRGESESDPDSRRYEPRHYVADILKLLDQEGIADAVFIGTSLGGLCTMLLASSDADRIAGAMINDIGPEIDQTGLERIGSYVGKETGFASWEDAAHELATRNAEIYPNWSGDDWERFTRRVCHQTPDGIRFHYDMRIADNFGAAANSPDAKRWPHFRALAGRPVTILRGEFSDLLSQDVAERMAKELGDDARLVVVPEVGHAPTLEEPEAHDAIDRLLERVMEREETLS</sequence>
<organism evidence="2 3">
    <name type="scientific">Sphingomonas brevis</name>
    <dbReference type="NCBI Taxonomy" id="2908206"/>
    <lineage>
        <taxon>Bacteria</taxon>
        <taxon>Pseudomonadati</taxon>
        <taxon>Pseudomonadota</taxon>
        <taxon>Alphaproteobacteria</taxon>
        <taxon>Sphingomonadales</taxon>
        <taxon>Sphingomonadaceae</taxon>
        <taxon>Sphingomonas</taxon>
    </lineage>
</organism>
<dbReference type="RefSeq" id="WP_249915295.1">
    <property type="nucleotide sequence ID" value="NZ_JAMGBB010000001.1"/>
</dbReference>
<evidence type="ECO:0000313" key="2">
    <source>
        <dbReference type="EMBL" id="MCL6740887.1"/>
    </source>
</evidence>
<dbReference type="SUPFAM" id="SSF53474">
    <property type="entry name" value="alpha/beta-Hydrolases"/>
    <property type="match status" value="1"/>
</dbReference>
<keyword evidence="2" id="KW-0378">Hydrolase</keyword>
<dbReference type="PANTHER" id="PTHR43194:SF2">
    <property type="entry name" value="PEROXISOMAL MEMBRANE PROTEIN LPX1"/>
    <property type="match status" value="1"/>
</dbReference>